<evidence type="ECO:0000256" key="4">
    <source>
        <dbReference type="ARBA" id="ARBA00022448"/>
    </source>
</evidence>
<dbReference type="Proteomes" id="UP000309676">
    <property type="component" value="Unassembled WGS sequence"/>
</dbReference>
<proteinExistence type="inferred from homology"/>
<comment type="subcellular location">
    <subcellularLocation>
        <location evidence="1 9">Cell membrane</location>
        <topology evidence="1 9">Multi-pass membrane protein</topology>
    </subcellularLocation>
</comment>
<dbReference type="PANTHER" id="PTHR23502">
    <property type="entry name" value="MAJOR FACILITATOR SUPERFAMILY"/>
    <property type="match status" value="1"/>
</dbReference>
<dbReference type="InterPro" id="IPR011701">
    <property type="entry name" value="MFS"/>
</dbReference>
<evidence type="ECO:0000313" key="12">
    <source>
        <dbReference type="Proteomes" id="UP000309676"/>
    </source>
</evidence>
<dbReference type="CDD" id="cd17320">
    <property type="entry name" value="MFS_MdfA_MDR_like"/>
    <property type="match status" value="1"/>
</dbReference>
<dbReference type="OrthoDB" id="9800416at2"/>
<evidence type="ECO:0000313" key="11">
    <source>
        <dbReference type="EMBL" id="TLS49063.1"/>
    </source>
</evidence>
<keyword evidence="12" id="KW-1185">Reference proteome</keyword>
<dbReference type="PROSITE" id="PS00216">
    <property type="entry name" value="SUGAR_TRANSPORT_1"/>
    <property type="match status" value="1"/>
</dbReference>
<evidence type="ECO:0000259" key="10">
    <source>
        <dbReference type="PROSITE" id="PS50850"/>
    </source>
</evidence>
<dbReference type="Gene3D" id="1.20.1720.10">
    <property type="entry name" value="Multidrug resistance protein D"/>
    <property type="match status" value="1"/>
</dbReference>
<feature type="transmembrane region" description="Helical" evidence="9">
    <location>
        <begin position="171"/>
        <end position="191"/>
    </location>
</feature>
<evidence type="ECO:0000256" key="7">
    <source>
        <dbReference type="ARBA" id="ARBA00022989"/>
    </source>
</evidence>
<keyword evidence="4 9" id="KW-0813">Transport</keyword>
<evidence type="ECO:0000256" key="8">
    <source>
        <dbReference type="ARBA" id="ARBA00023136"/>
    </source>
</evidence>
<keyword evidence="7 9" id="KW-1133">Transmembrane helix</keyword>
<feature type="transmembrane region" description="Helical" evidence="9">
    <location>
        <begin position="259"/>
        <end position="280"/>
    </location>
</feature>
<feature type="transmembrane region" description="Helical" evidence="9">
    <location>
        <begin position="345"/>
        <end position="363"/>
    </location>
</feature>
<dbReference type="InterPro" id="IPR005829">
    <property type="entry name" value="Sugar_transporter_CS"/>
</dbReference>
<feature type="transmembrane region" description="Helical" evidence="9">
    <location>
        <begin position="110"/>
        <end position="129"/>
    </location>
</feature>
<evidence type="ECO:0000256" key="2">
    <source>
        <dbReference type="ARBA" id="ARBA00006236"/>
    </source>
</evidence>
<comment type="similarity">
    <text evidence="3">Belongs to the major facilitator superfamily. TCR/Tet family.</text>
</comment>
<sequence length="402" mass="41786">METAKAEGGRSKGRLLTGVVLGTATAIGPFSIDMYLPALPDMAAEYATNAAWTQVTLTMFLLGMAIGQIVAGPISDAWGRRRPLFIGLCVYIVASLLCAVAPTIEWLAALRLLQGLAGASGVVIARAIARDRFEGVELTKFFALLTLIGGAGPIVAPIIGGQLLLLTSWHGVFVFLAAFGLFLWVSLFMAIPESLPRERRIAGGIGNSTRSMLGLLKNRELIGFALTQGLAQAGLFSYISSSSFLMQDHYGVSPQTFSLLFALCGSAFIVGSQGTARLVGKYSERTLLFTGLIVAAASGLYLLAALILEAGLPFVVPALFLVVCCMGVIGTTCTSLALQKHKQAAGSAAGLLGLIGMSAGALISPLTGLGGGETVLPIGAVIAACFCGALLSYFLFIRRSDA</sequence>
<dbReference type="PRINTS" id="PR01035">
    <property type="entry name" value="TCRTETA"/>
</dbReference>
<dbReference type="InterPro" id="IPR004812">
    <property type="entry name" value="Efflux_drug-R_Bcr/CmlA"/>
</dbReference>
<dbReference type="SUPFAM" id="SSF103473">
    <property type="entry name" value="MFS general substrate transporter"/>
    <property type="match status" value="1"/>
</dbReference>
<gene>
    <name evidence="11" type="ORF">FE782_27455</name>
</gene>
<dbReference type="InterPro" id="IPR001958">
    <property type="entry name" value="Tet-R_TetA/multi-R_MdtG-like"/>
</dbReference>
<protein>
    <recommendedName>
        <fullName evidence="9">Bcr/CflA family efflux transporter</fullName>
    </recommendedName>
</protein>
<feature type="transmembrane region" description="Helical" evidence="9">
    <location>
        <begin position="52"/>
        <end position="72"/>
    </location>
</feature>
<feature type="transmembrane region" description="Helical" evidence="9">
    <location>
        <begin position="141"/>
        <end position="165"/>
    </location>
</feature>
<evidence type="ECO:0000256" key="6">
    <source>
        <dbReference type="ARBA" id="ARBA00022692"/>
    </source>
</evidence>
<feature type="domain" description="Major facilitator superfamily (MFS) profile" evidence="10">
    <location>
        <begin position="17"/>
        <end position="401"/>
    </location>
</feature>
<dbReference type="GO" id="GO:0005886">
    <property type="term" value="C:plasma membrane"/>
    <property type="evidence" value="ECO:0007669"/>
    <property type="project" value="UniProtKB-SubCell"/>
</dbReference>
<dbReference type="AlphaFoldDB" id="A0A5R9G8J3"/>
<keyword evidence="5 9" id="KW-1003">Cell membrane</keyword>
<keyword evidence="6 9" id="KW-0812">Transmembrane</keyword>
<comment type="similarity">
    <text evidence="2 9">Belongs to the major facilitator superfamily. Bcr/CmlA family.</text>
</comment>
<dbReference type="InterPro" id="IPR036259">
    <property type="entry name" value="MFS_trans_sf"/>
</dbReference>
<dbReference type="PROSITE" id="PS50850">
    <property type="entry name" value="MFS"/>
    <property type="match status" value="1"/>
</dbReference>
<accession>A0A5R9G8J3</accession>
<feature type="transmembrane region" description="Helical" evidence="9">
    <location>
        <begin position="314"/>
        <end position="338"/>
    </location>
</feature>
<organism evidence="11 12">
    <name type="scientific">Paenibacillus antri</name>
    <dbReference type="NCBI Taxonomy" id="2582848"/>
    <lineage>
        <taxon>Bacteria</taxon>
        <taxon>Bacillati</taxon>
        <taxon>Bacillota</taxon>
        <taxon>Bacilli</taxon>
        <taxon>Bacillales</taxon>
        <taxon>Paenibacillaceae</taxon>
        <taxon>Paenibacillus</taxon>
    </lineage>
</organism>
<dbReference type="GO" id="GO:0042910">
    <property type="term" value="F:xenobiotic transmembrane transporter activity"/>
    <property type="evidence" value="ECO:0007669"/>
    <property type="project" value="InterPro"/>
</dbReference>
<dbReference type="RefSeq" id="WP_138197599.1">
    <property type="nucleotide sequence ID" value="NZ_VCIW01000025.1"/>
</dbReference>
<evidence type="ECO:0000256" key="9">
    <source>
        <dbReference type="RuleBase" id="RU365088"/>
    </source>
</evidence>
<feature type="transmembrane region" description="Helical" evidence="9">
    <location>
        <begin position="221"/>
        <end position="239"/>
    </location>
</feature>
<feature type="transmembrane region" description="Helical" evidence="9">
    <location>
        <begin position="375"/>
        <end position="396"/>
    </location>
</feature>
<dbReference type="Pfam" id="PF07690">
    <property type="entry name" value="MFS_1"/>
    <property type="match status" value="1"/>
</dbReference>
<keyword evidence="8 9" id="KW-0472">Membrane</keyword>
<dbReference type="FunFam" id="1.20.1720.10:FF:000005">
    <property type="entry name" value="Bcr/CflA family efflux transporter"/>
    <property type="match status" value="1"/>
</dbReference>
<comment type="caution">
    <text evidence="11">The sequence shown here is derived from an EMBL/GenBank/DDBJ whole genome shotgun (WGS) entry which is preliminary data.</text>
</comment>
<name>A0A5R9G8J3_9BACL</name>
<dbReference type="NCBIfam" id="TIGR00710">
    <property type="entry name" value="efflux_Bcr_CflA"/>
    <property type="match status" value="1"/>
</dbReference>
<feature type="transmembrane region" description="Helical" evidence="9">
    <location>
        <begin position="287"/>
        <end position="308"/>
    </location>
</feature>
<evidence type="ECO:0000256" key="1">
    <source>
        <dbReference type="ARBA" id="ARBA00004651"/>
    </source>
</evidence>
<feature type="transmembrane region" description="Helical" evidence="9">
    <location>
        <begin position="84"/>
        <end position="104"/>
    </location>
</feature>
<dbReference type="InterPro" id="IPR020846">
    <property type="entry name" value="MFS_dom"/>
</dbReference>
<dbReference type="PANTHER" id="PTHR23502:SF132">
    <property type="entry name" value="POLYAMINE TRANSPORTER 2-RELATED"/>
    <property type="match status" value="1"/>
</dbReference>
<evidence type="ECO:0000256" key="3">
    <source>
        <dbReference type="ARBA" id="ARBA00007520"/>
    </source>
</evidence>
<dbReference type="GO" id="GO:1990961">
    <property type="term" value="P:xenobiotic detoxification by transmembrane export across the plasma membrane"/>
    <property type="evidence" value="ECO:0007669"/>
    <property type="project" value="InterPro"/>
</dbReference>
<dbReference type="EMBL" id="VCIW01000025">
    <property type="protein sequence ID" value="TLS49063.1"/>
    <property type="molecule type" value="Genomic_DNA"/>
</dbReference>
<feature type="transmembrane region" description="Helical" evidence="9">
    <location>
        <begin position="15"/>
        <end position="32"/>
    </location>
</feature>
<evidence type="ECO:0000256" key="5">
    <source>
        <dbReference type="ARBA" id="ARBA00022475"/>
    </source>
</evidence>
<reference evidence="11 12" key="1">
    <citation type="submission" date="2019-05" db="EMBL/GenBank/DDBJ databases">
        <authorList>
            <person name="Narsing Rao M.P."/>
            <person name="Li W.J."/>
        </authorList>
    </citation>
    <scope>NUCLEOTIDE SEQUENCE [LARGE SCALE GENOMIC DNA]</scope>
    <source>
        <strain evidence="11 12">SYSU_K30003</strain>
    </source>
</reference>